<organism evidence="6 7">
    <name type="scientific">Shinella granuli</name>
    <dbReference type="NCBI Taxonomy" id="323621"/>
    <lineage>
        <taxon>Bacteria</taxon>
        <taxon>Pseudomonadati</taxon>
        <taxon>Pseudomonadota</taxon>
        <taxon>Alphaproteobacteria</taxon>
        <taxon>Hyphomicrobiales</taxon>
        <taxon>Rhizobiaceae</taxon>
        <taxon>Shinella</taxon>
    </lineage>
</organism>
<accession>A0A4R2C873</accession>
<gene>
    <name evidence="6" type="ORF">EV665_12535</name>
</gene>
<keyword evidence="4" id="KW-0804">Transcription</keyword>
<dbReference type="GO" id="GO:0032993">
    <property type="term" value="C:protein-DNA complex"/>
    <property type="evidence" value="ECO:0007669"/>
    <property type="project" value="TreeGrafter"/>
</dbReference>
<reference evidence="6 7" key="1">
    <citation type="submission" date="2019-03" db="EMBL/GenBank/DDBJ databases">
        <title>Genomic Encyclopedia of Type Strains, Phase IV (KMG-IV): sequencing the most valuable type-strain genomes for metagenomic binning, comparative biology and taxonomic classification.</title>
        <authorList>
            <person name="Goeker M."/>
        </authorList>
    </citation>
    <scope>NUCLEOTIDE SEQUENCE [LARGE SCALE GENOMIC DNA]</scope>
    <source>
        <strain evidence="6 7">DSM 18401</strain>
    </source>
</reference>
<dbReference type="InterPro" id="IPR036388">
    <property type="entry name" value="WH-like_DNA-bd_sf"/>
</dbReference>
<comment type="similarity">
    <text evidence="1">Belongs to the LysR transcriptional regulatory family.</text>
</comment>
<dbReference type="FunFam" id="1.10.10.10:FF:000001">
    <property type="entry name" value="LysR family transcriptional regulator"/>
    <property type="match status" value="1"/>
</dbReference>
<dbReference type="Gene3D" id="1.10.10.10">
    <property type="entry name" value="Winged helix-like DNA-binding domain superfamily/Winged helix DNA-binding domain"/>
    <property type="match status" value="1"/>
</dbReference>
<dbReference type="CDD" id="cd08414">
    <property type="entry name" value="PBP2_LTTR_aromatics_like"/>
    <property type="match status" value="1"/>
</dbReference>
<proteinExistence type="inferred from homology"/>
<keyword evidence="3 6" id="KW-0238">DNA-binding</keyword>
<dbReference type="Pfam" id="PF03466">
    <property type="entry name" value="LysR_substrate"/>
    <property type="match status" value="1"/>
</dbReference>
<dbReference type="SUPFAM" id="SSF46785">
    <property type="entry name" value="Winged helix' DNA-binding domain"/>
    <property type="match status" value="1"/>
</dbReference>
<evidence type="ECO:0000256" key="3">
    <source>
        <dbReference type="ARBA" id="ARBA00023125"/>
    </source>
</evidence>
<keyword evidence="7" id="KW-1185">Reference proteome</keyword>
<dbReference type="GO" id="GO:0003677">
    <property type="term" value="F:DNA binding"/>
    <property type="evidence" value="ECO:0007669"/>
    <property type="project" value="UniProtKB-KW"/>
</dbReference>
<dbReference type="RefSeq" id="WP_210234683.1">
    <property type="nucleotide sequence ID" value="NZ_BAABEI010000012.1"/>
</dbReference>
<evidence type="ECO:0000313" key="6">
    <source>
        <dbReference type="EMBL" id="TCN35965.1"/>
    </source>
</evidence>
<evidence type="ECO:0000313" key="7">
    <source>
        <dbReference type="Proteomes" id="UP000295351"/>
    </source>
</evidence>
<dbReference type="InterPro" id="IPR000847">
    <property type="entry name" value="LysR_HTH_N"/>
</dbReference>
<dbReference type="SUPFAM" id="SSF53850">
    <property type="entry name" value="Periplasmic binding protein-like II"/>
    <property type="match status" value="1"/>
</dbReference>
<sequence>MRDRLAKRREAIDVRHLCYFVAAAEQGSFRKAGAASGVQESAISRSIRDLEDQVGASLFHRRSSGVTLTYAGQRFLPQARRILRDIGHSVEDVARIGRVENGRLKIGIFSSLASGFLANLLLAYDSAHAKVHIEFIEGNPDEHIAAVRQFQIDVAFLTGTRVWPGCETDQLWFERVFVVLPEGHALSEKPVVGWSDLTMEQFIVSDVAPGPEIHDYLVKRLADLGHHPYIQPQSVGRDNLLSLVAVGRGLTVVSEAMAAARLPGITYRPIVDEILPFSAIWSARNDNPAFRSLLSMARKMSKSAIAYMMLVLTLPI</sequence>
<feature type="domain" description="HTH lysR-type" evidence="5">
    <location>
        <begin position="12"/>
        <end position="69"/>
    </location>
</feature>
<keyword evidence="2" id="KW-0805">Transcription regulation</keyword>
<dbReference type="PANTHER" id="PTHR30346:SF0">
    <property type="entry name" value="HCA OPERON TRANSCRIPTIONAL ACTIVATOR HCAR"/>
    <property type="match status" value="1"/>
</dbReference>
<evidence type="ECO:0000259" key="5">
    <source>
        <dbReference type="PROSITE" id="PS50931"/>
    </source>
</evidence>
<dbReference type="PANTHER" id="PTHR30346">
    <property type="entry name" value="TRANSCRIPTIONAL DUAL REGULATOR HCAR-RELATED"/>
    <property type="match status" value="1"/>
</dbReference>
<dbReference type="AlphaFoldDB" id="A0A4R2C873"/>
<name>A0A4R2C873_SHIGR</name>
<dbReference type="EMBL" id="SLVX01000025">
    <property type="protein sequence ID" value="TCN35965.1"/>
    <property type="molecule type" value="Genomic_DNA"/>
</dbReference>
<evidence type="ECO:0000256" key="1">
    <source>
        <dbReference type="ARBA" id="ARBA00009437"/>
    </source>
</evidence>
<dbReference type="Gene3D" id="3.40.190.10">
    <property type="entry name" value="Periplasmic binding protein-like II"/>
    <property type="match status" value="2"/>
</dbReference>
<protein>
    <submittedName>
        <fullName evidence="6">DNA-binding transcriptional LysR family regulator</fullName>
    </submittedName>
</protein>
<evidence type="ECO:0000256" key="2">
    <source>
        <dbReference type="ARBA" id="ARBA00023015"/>
    </source>
</evidence>
<dbReference type="PROSITE" id="PS50931">
    <property type="entry name" value="HTH_LYSR"/>
    <property type="match status" value="1"/>
</dbReference>
<dbReference type="InterPro" id="IPR036390">
    <property type="entry name" value="WH_DNA-bd_sf"/>
</dbReference>
<evidence type="ECO:0000256" key="4">
    <source>
        <dbReference type="ARBA" id="ARBA00023163"/>
    </source>
</evidence>
<dbReference type="InterPro" id="IPR005119">
    <property type="entry name" value="LysR_subst-bd"/>
</dbReference>
<comment type="caution">
    <text evidence="6">The sequence shown here is derived from an EMBL/GenBank/DDBJ whole genome shotgun (WGS) entry which is preliminary data.</text>
</comment>
<dbReference type="GO" id="GO:0003700">
    <property type="term" value="F:DNA-binding transcription factor activity"/>
    <property type="evidence" value="ECO:0007669"/>
    <property type="project" value="InterPro"/>
</dbReference>
<dbReference type="Proteomes" id="UP000295351">
    <property type="component" value="Unassembled WGS sequence"/>
</dbReference>
<dbReference type="Pfam" id="PF00126">
    <property type="entry name" value="HTH_1"/>
    <property type="match status" value="1"/>
</dbReference>